<dbReference type="Proteomes" id="UP000527352">
    <property type="component" value="Unassembled WGS sequence"/>
</dbReference>
<evidence type="ECO:0000313" key="2">
    <source>
        <dbReference type="Proteomes" id="UP000527352"/>
    </source>
</evidence>
<comment type="caution">
    <text evidence="1">The sequence shown here is derived from an EMBL/GenBank/DDBJ whole genome shotgun (WGS) entry which is preliminary data.</text>
</comment>
<keyword evidence="2" id="KW-1185">Reference proteome</keyword>
<evidence type="ECO:0000313" key="1">
    <source>
        <dbReference type="EMBL" id="NLQ24254.1"/>
    </source>
</evidence>
<organism evidence="1 2">
    <name type="scientific">Shewanella oncorhynchi</name>
    <dbReference type="NCBI Taxonomy" id="2726434"/>
    <lineage>
        <taxon>Bacteria</taxon>
        <taxon>Pseudomonadati</taxon>
        <taxon>Pseudomonadota</taxon>
        <taxon>Gammaproteobacteria</taxon>
        <taxon>Alteromonadales</taxon>
        <taxon>Shewanellaceae</taxon>
        <taxon>Shewanella</taxon>
    </lineage>
</organism>
<name>A0ABX1KRJ0_9GAMM</name>
<reference evidence="1 2" key="1">
    <citation type="submission" date="2020-04" db="EMBL/GenBank/DDBJ databases">
        <title>The first description of lens atrophy caused by putative novel Shewanella sp. that is a new emerging pathogen for cultured rainbow trout?</title>
        <authorList>
            <person name="Saticioglu I.B."/>
            <person name="Duman M."/>
            <person name="Altun S."/>
        </authorList>
    </citation>
    <scope>NUCLEOTIDE SEQUENCE [LARGE SCALE GENOMIC DNA]</scope>
    <source>
        <strain evidence="1 2">S-1</strain>
    </source>
</reference>
<dbReference type="RefSeq" id="WP_168826262.1">
    <property type="nucleotide sequence ID" value="NZ_JABAEB010000009.1"/>
</dbReference>
<accession>A0ABX1KRJ0</accession>
<dbReference type="EMBL" id="JABAEB010000009">
    <property type="protein sequence ID" value="NLQ24254.1"/>
    <property type="molecule type" value="Genomic_DNA"/>
</dbReference>
<protein>
    <submittedName>
        <fullName evidence="1">Uncharacterized protein</fullName>
    </submittedName>
</protein>
<gene>
    <name evidence="1" type="ORF">HGO26_15390</name>
</gene>
<proteinExistence type="predicted"/>
<sequence length="208" mass="23069">MVDINRKKELRYLFLHKLYELTDGSELKRVAKEDVAKHFDVTPQETHDIWKYLKGEYLADPVNMAVSITHAGVVEIERAVTEPDKPTQYFPPVNIINVHQMHGSVIQQGTTNSTQTVQITNAEKFAINEFMGKLKNALPELNLDDSAHSEISADIATVEAQIGSKMPKGGIIKESLLSIQRVLEGASGAVLAQQLLPYIPALLATFGY</sequence>